<dbReference type="GO" id="GO:0062129">
    <property type="term" value="C:chitin-based extracellular matrix"/>
    <property type="evidence" value="ECO:0000318"/>
    <property type="project" value="GO_Central"/>
</dbReference>
<keyword evidence="5" id="KW-1185">Reference proteome</keyword>
<dbReference type="AlphaFoldDB" id="D6WMB3"/>
<reference evidence="4 5" key="1">
    <citation type="journal article" date="2008" name="Nature">
        <title>The genome of the model beetle and pest Tribolium castaneum.</title>
        <authorList>
            <consortium name="Tribolium Genome Sequencing Consortium"/>
            <person name="Richards S."/>
            <person name="Gibbs R.A."/>
            <person name="Weinstock G.M."/>
            <person name="Brown S.J."/>
            <person name="Denell R."/>
            <person name="Beeman R.W."/>
            <person name="Gibbs R."/>
            <person name="Beeman R.W."/>
            <person name="Brown S.J."/>
            <person name="Bucher G."/>
            <person name="Friedrich M."/>
            <person name="Grimmelikhuijzen C.J."/>
            <person name="Klingler M."/>
            <person name="Lorenzen M."/>
            <person name="Richards S."/>
            <person name="Roth S."/>
            <person name="Schroder R."/>
            <person name="Tautz D."/>
            <person name="Zdobnov E.M."/>
            <person name="Muzny D."/>
            <person name="Gibbs R.A."/>
            <person name="Weinstock G.M."/>
            <person name="Attaway T."/>
            <person name="Bell S."/>
            <person name="Buhay C.J."/>
            <person name="Chandrabose M.N."/>
            <person name="Chavez D."/>
            <person name="Clerk-Blankenburg K.P."/>
            <person name="Cree A."/>
            <person name="Dao M."/>
            <person name="Davis C."/>
            <person name="Chacko J."/>
            <person name="Dinh H."/>
            <person name="Dugan-Rocha S."/>
            <person name="Fowler G."/>
            <person name="Garner T.T."/>
            <person name="Garnes J."/>
            <person name="Gnirke A."/>
            <person name="Hawes A."/>
            <person name="Hernandez J."/>
            <person name="Hines S."/>
            <person name="Holder M."/>
            <person name="Hume J."/>
            <person name="Jhangiani S.N."/>
            <person name="Joshi V."/>
            <person name="Khan Z.M."/>
            <person name="Jackson L."/>
            <person name="Kovar C."/>
            <person name="Kowis A."/>
            <person name="Lee S."/>
            <person name="Lewis L.R."/>
            <person name="Margolis J."/>
            <person name="Morgan M."/>
            <person name="Nazareth L.V."/>
            <person name="Nguyen N."/>
            <person name="Okwuonu G."/>
            <person name="Parker D."/>
            <person name="Richards S."/>
            <person name="Ruiz S.J."/>
            <person name="Santibanez J."/>
            <person name="Savard J."/>
            <person name="Scherer S.E."/>
            <person name="Schneider B."/>
            <person name="Sodergren E."/>
            <person name="Tautz D."/>
            <person name="Vattahil S."/>
            <person name="Villasana D."/>
            <person name="White C.S."/>
            <person name="Wright R."/>
            <person name="Park Y."/>
            <person name="Beeman R.W."/>
            <person name="Lord J."/>
            <person name="Oppert B."/>
            <person name="Lorenzen M."/>
            <person name="Brown S."/>
            <person name="Wang L."/>
            <person name="Savard J."/>
            <person name="Tautz D."/>
            <person name="Richards S."/>
            <person name="Weinstock G."/>
            <person name="Gibbs R.A."/>
            <person name="Liu Y."/>
            <person name="Worley K."/>
            <person name="Weinstock G."/>
            <person name="Elsik C.G."/>
            <person name="Reese J.T."/>
            <person name="Elhaik E."/>
            <person name="Landan G."/>
            <person name="Graur D."/>
            <person name="Arensburger P."/>
            <person name="Atkinson P."/>
            <person name="Beeman R.W."/>
            <person name="Beidler J."/>
            <person name="Brown S.J."/>
            <person name="Demuth J.P."/>
            <person name="Drury D.W."/>
            <person name="Du Y.Z."/>
            <person name="Fujiwara H."/>
            <person name="Lorenzen M."/>
            <person name="Maselli V."/>
            <person name="Osanai M."/>
            <person name="Park Y."/>
            <person name="Robertson H.M."/>
            <person name="Tu Z."/>
            <person name="Wang J.J."/>
            <person name="Wang S."/>
            <person name="Richards S."/>
            <person name="Song H."/>
            <person name="Zhang L."/>
            <person name="Sodergren E."/>
            <person name="Werner D."/>
            <person name="Stanke M."/>
            <person name="Morgenstern B."/>
            <person name="Solovyev V."/>
            <person name="Kosarev P."/>
            <person name="Brown G."/>
            <person name="Chen H.C."/>
            <person name="Ermolaeva O."/>
            <person name="Hlavina W."/>
            <person name="Kapustin Y."/>
            <person name="Kiryutin B."/>
            <person name="Kitts P."/>
            <person name="Maglott D."/>
            <person name="Pruitt K."/>
            <person name="Sapojnikov V."/>
            <person name="Souvorov A."/>
            <person name="Mackey A.J."/>
            <person name="Waterhouse R.M."/>
            <person name="Wyder S."/>
            <person name="Zdobnov E.M."/>
            <person name="Zdobnov E.M."/>
            <person name="Wyder S."/>
            <person name="Kriventseva E.V."/>
            <person name="Kadowaki T."/>
            <person name="Bork P."/>
            <person name="Aranda M."/>
            <person name="Bao R."/>
            <person name="Beermann A."/>
            <person name="Berns N."/>
            <person name="Bolognesi R."/>
            <person name="Bonneton F."/>
            <person name="Bopp D."/>
            <person name="Brown S.J."/>
            <person name="Bucher G."/>
            <person name="Butts T."/>
            <person name="Chaumot A."/>
            <person name="Denell R.E."/>
            <person name="Ferrier D.E."/>
            <person name="Friedrich M."/>
            <person name="Gordon C.M."/>
            <person name="Jindra M."/>
            <person name="Klingler M."/>
            <person name="Lan Q."/>
            <person name="Lattorff H.M."/>
            <person name="Laudet V."/>
            <person name="von Levetsow C."/>
            <person name="Liu Z."/>
            <person name="Lutz R."/>
            <person name="Lynch J.A."/>
            <person name="da Fonseca R.N."/>
            <person name="Posnien N."/>
            <person name="Reuter R."/>
            <person name="Roth S."/>
            <person name="Savard J."/>
            <person name="Schinko J.B."/>
            <person name="Schmitt C."/>
            <person name="Schoppmeier M."/>
            <person name="Schroder R."/>
            <person name="Shippy T.D."/>
            <person name="Simonnet F."/>
            <person name="Marques-Souza H."/>
            <person name="Tautz D."/>
            <person name="Tomoyasu Y."/>
            <person name="Trauner J."/>
            <person name="Van der Zee M."/>
            <person name="Vervoort M."/>
            <person name="Wittkopp N."/>
            <person name="Wimmer E.A."/>
            <person name="Yang X."/>
            <person name="Jones A.K."/>
            <person name="Sattelle D.B."/>
            <person name="Ebert P.R."/>
            <person name="Nelson D."/>
            <person name="Scott J.G."/>
            <person name="Beeman R.W."/>
            <person name="Muthukrishnan S."/>
            <person name="Kramer K.J."/>
            <person name="Arakane Y."/>
            <person name="Beeman R.W."/>
            <person name="Zhu Q."/>
            <person name="Hogenkamp D."/>
            <person name="Dixit R."/>
            <person name="Oppert B."/>
            <person name="Jiang H."/>
            <person name="Zou Z."/>
            <person name="Marshall J."/>
            <person name="Elpidina E."/>
            <person name="Vinokurov K."/>
            <person name="Oppert C."/>
            <person name="Zou Z."/>
            <person name="Evans J."/>
            <person name="Lu Z."/>
            <person name="Zhao P."/>
            <person name="Sumathipala N."/>
            <person name="Altincicek B."/>
            <person name="Vilcinskas A."/>
            <person name="Williams M."/>
            <person name="Hultmark D."/>
            <person name="Hetru C."/>
            <person name="Jiang H."/>
            <person name="Grimmelikhuijzen C.J."/>
            <person name="Hauser F."/>
            <person name="Cazzamali G."/>
            <person name="Williamson M."/>
            <person name="Park Y."/>
            <person name="Li B."/>
            <person name="Tanaka Y."/>
            <person name="Predel R."/>
            <person name="Neupert S."/>
            <person name="Schachtner J."/>
            <person name="Verleyen P."/>
            <person name="Raible F."/>
            <person name="Bork P."/>
            <person name="Friedrich M."/>
            <person name="Walden K.K."/>
            <person name="Robertson H.M."/>
            <person name="Angeli S."/>
            <person name="Foret S."/>
            <person name="Bucher G."/>
            <person name="Schuetz S."/>
            <person name="Maleszka R."/>
            <person name="Wimmer E.A."/>
            <person name="Beeman R.W."/>
            <person name="Lorenzen M."/>
            <person name="Tomoyasu Y."/>
            <person name="Miller S.C."/>
            <person name="Grossmann D."/>
            <person name="Bucher G."/>
        </authorList>
    </citation>
    <scope>NUCLEOTIDE SEQUENCE [LARGE SCALE GENOMIC DNA]</scope>
    <source>
        <strain evidence="4 5">Georgia GA2</strain>
    </source>
</reference>
<evidence type="ECO:0000313" key="4">
    <source>
        <dbReference type="EMBL" id="EFA04246.1"/>
    </source>
</evidence>
<feature type="signal peptide" evidence="3">
    <location>
        <begin position="1"/>
        <end position="15"/>
    </location>
</feature>
<dbReference type="OMA" id="KFNFETS"/>
<dbReference type="PANTHER" id="PTHR10380">
    <property type="entry name" value="CUTICLE PROTEIN"/>
    <property type="match status" value="1"/>
</dbReference>
<protein>
    <submittedName>
        <fullName evidence="4">Larval cuticle protein 8-like Protein</fullName>
    </submittedName>
</protein>
<sequence>MKVVIALCVLTLAAAAPQQGGEAQILRFENENIGVDGYKFNFETSDPISRSESGELTNAGSDHEAVVVRGEYTYKGPDGKTHTVSFVADENGYQPHTQTS</sequence>
<dbReference type="STRING" id="7070.D6WMB3"/>
<dbReference type="PRINTS" id="PR00947">
    <property type="entry name" value="CUTICLE"/>
</dbReference>
<dbReference type="KEGG" id="tca:659176"/>
<dbReference type="GO" id="GO:0008010">
    <property type="term" value="F:structural constituent of chitin-based larval cuticle"/>
    <property type="evidence" value="ECO:0000318"/>
    <property type="project" value="GO_Central"/>
</dbReference>
<feature type="chain" id="PRO_5013152794" evidence="3">
    <location>
        <begin position="16"/>
        <end position="100"/>
    </location>
</feature>
<accession>D6WMB3</accession>
<evidence type="ECO:0000256" key="1">
    <source>
        <dbReference type="ARBA" id="ARBA00022460"/>
    </source>
</evidence>
<evidence type="ECO:0000313" key="5">
    <source>
        <dbReference type="Proteomes" id="UP000007266"/>
    </source>
</evidence>
<dbReference type="PhylomeDB" id="D6WMB3"/>
<gene>
    <name evidence="4" type="primary">AUGUSTUS-3.0.2_14500</name>
    <name evidence="4" type="ORF">TcasGA2_TC014500</name>
</gene>
<dbReference type="PROSITE" id="PS51155">
    <property type="entry name" value="CHIT_BIND_RR_2"/>
    <property type="match status" value="1"/>
</dbReference>
<reference evidence="4 5" key="2">
    <citation type="journal article" date="2010" name="Nucleic Acids Res.">
        <title>BeetleBase in 2010: revisions to provide comprehensive genomic information for Tribolium castaneum.</title>
        <authorList>
            <person name="Kim H.S."/>
            <person name="Murphy T."/>
            <person name="Xia J."/>
            <person name="Caragea D."/>
            <person name="Park Y."/>
            <person name="Beeman R.W."/>
            <person name="Lorenzen M.D."/>
            <person name="Butcher S."/>
            <person name="Manak J.R."/>
            <person name="Brown S.J."/>
        </authorList>
    </citation>
    <scope>GENOME REANNOTATION</scope>
    <source>
        <strain evidence="4 5">Georgia GA2</strain>
    </source>
</reference>
<dbReference type="Pfam" id="PF00379">
    <property type="entry name" value="Chitin_bind_4"/>
    <property type="match status" value="1"/>
</dbReference>
<evidence type="ECO:0000256" key="2">
    <source>
        <dbReference type="PROSITE-ProRule" id="PRU00497"/>
    </source>
</evidence>
<organism evidence="4 5">
    <name type="scientific">Tribolium castaneum</name>
    <name type="common">Red flour beetle</name>
    <dbReference type="NCBI Taxonomy" id="7070"/>
    <lineage>
        <taxon>Eukaryota</taxon>
        <taxon>Metazoa</taxon>
        <taxon>Ecdysozoa</taxon>
        <taxon>Arthropoda</taxon>
        <taxon>Hexapoda</taxon>
        <taxon>Insecta</taxon>
        <taxon>Pterygota</taxon>
        <taxon>Neoptera</taxon>
        <taxon>Endopterygota</taxon>
        <taxon>Coleoptera</taxon>
        <taxon>Polyphaga</taxon>
        <taxon>Cucujiformia</taxon>
        <taxon>Tenebrionidae</taxon>
        <taxon>Tenebrionidae incertae sedis</taxon>
        <taxon>Tribolium</taxon>
    </lineage>
</organism>
<proteinExistence type="predicted"/>
<dbReference type="InterPro" id="IPR031311">
    <property type="entry name" value="CHIT_BIND_RR_consensus"/>
</dbReference>
<dbReference type="InParanoid" id="D6WMB3"/>
<dbReference type="HOGENOM" id="CLU_065450_7_3_1"/>
<dbReference type="Proteomes" id="UP000007266">
    <property type="component" value="Linkage group 5"/>
</dbReference>
<dbReference type="OrthoDB" id="6815232at2759"/>
<dbReference type="PROSITE" id="PS00233">
    <property type="entry name" value="CHIT_BIND_RR_1"/>
    <property type="match status" value="1"/>
</dbReference>
<dbReference type="PANTHER" id="PTHR10380:SF192">
    <property type="entry name" value="GEO02312P1"/>
    <property type="match status" value="1"/>
</dbReference>
<dbReference type="EMBL" id="KQ971343">
    <property type="protein sequence ID" value="EFA04246.1"/>
    <property type="molecule type" value="Genomic_DNA"/>
</dbReference>
<dbReference type="InterPro" id="IPR000618">
    <property type="entry name" value="Insect_cuticle"/>
</dbReference>
<evidence type="ECO:0000256" key="3">
    <source>
        <dbReference type="SAM" id="SignalP"/>
    </source>
</evidence>
<dbReference type="InterPro" id="IPR050468">
    <property type="entry name" value="Cuticle_Struct_Prot"/>
</dbReference>
<name>D6WMB3_TRICA</name>
<keyword evidence="3" id="KW-0732">Signal</keyword>
<keyword evidence="1 2" id="KW-0193">Cuticle</keyword>
<dbReference type="eggNOG" id="ENOG502ST8A">
    <property type="taxonomic scope" value="Eukaryota"/>
</dbReference>